<proteinExistence type="predicted"/>
<dbReference type="OrthoDB" id="8444301at2"/>
<evidence type="ECO:0000313" key="3">
    <source>
        <dbReference type="EMBL" id="PDW05022.1"/>
    </source>
</evidence>
<feature type="region of interest" description="Disordered" evidence="1">
    <location>
        <begin position="410"/>
        <end position="431"/>
    </location>
</feature>
<accession>A0A2A6RPN4</accession>
<protein>
    <recommendedName>
        <fullName evidence="2">Serine aminopeptidase S33 domain-containing protein</fullName>
    </recommendedName>
</protein>
<organism evidence="3 4">
    <name type="scientific">Candidatus Viridilinea mediisalina</name>
    <dbReference type="NCBI Taxonomy" id="2024553"/>
    <lineage>
        <taxon>Bacteria</taxon>
        <taxon>Bacillati</taxon>
        <taxon>Chloroflexota</taxon>
        <taxon>Chloroflexia</taxon>
        <taxon>Chloroflexales</taxon>
        <taxon>Chloroflexineae</taxon>
        <taxon>Oscillochloridaceae</taxon>
        <taxon>Candidatus Viridilinea</taxon>
    </lineage>
</organism>
<sequence length="431" mass="46082">MVLCAWKKASVDVKKLLARTSFGLAGGFVVASTGSASGALAEPVEAKKLHQHVTALCCWLGLWETLAAQAELRGLSWGAGRYGLGLSVALVLGKRPGWRPLAAMLPISLGVQLGLAMWRRRDLNPLQQLAPGVYRDRSITRLDLAAQAGPVPALHIVPTGGTQAAVCVVHGSGGDKCFYAWRLVEVLVQHGFAVLLIDLDGHGESPRAQAFPSIVTSVAGPLAWLQAHYGWIGLLGMSLGGAVATRAIAEGAHCDALVLWVTPPRLRLSRAAYRRVQLLEALRIIRLPLVHLFRDAAPQHIVAAWQTSGIRAQIGTWDLFDALDLLGSLAQIKARAPRPPLLLYYAGRDAVVAPSSAEAVRTATADWSEFRRIPGASHVSLPIEQAVIEGTVAWLGCARELGSLAAMNVAPTPHQSNHTQSPEQARDRHHG</sequence>
<evidence type="ECO:0000256" key="1">
    <source>
        <dbReference type="SAM" id="MobiDB-lite"/>
    </source>
</evidence>
<dbReference type="AlphaFoldDB" id="A0A2A6RPN4"/>
<feature type="compositionally biased region" description="Polar residues" evidence="1">
    <location>
        <begin position="413"/>
        <end position="423"/>
    </location>
</feature>
<gene>
    <name evidence="3" type="ORF">CJ255_00065</name>
</gene>
<dbReference type="InterPro" id="IPR029058">
    <property type="entry name" value="AB_hydrolase_fold"/>
</dbReference>
<dbReference type="Gene3D" id="3.40.50.1820">
    <property type="entry name" value="alpha/beta hydrolase"/>
    <property type="match status" value="1"/>
</dbReference>
<comment type="caution">
    <text evidence="3">The sequence shown here is derived from an EMBL/GenBank/DDBJ whole genome shotgun (WGS) entry which is preliminary data.</text>
</comment>
<feature type="domain" description="Serine aminopeptidase S33" evidence="2">
    <location>
        <begin position="162"/>
        <end position="379"/>
    </location>
</feature>
<dbReference type="SUPFAM" id="SSF53474">
    <property type="entry name" value="alpha/beta-Hydrolases"/>
    <property type="match status" value="1"/>
</dbReference>
<dbReference type="EMBL" id="NQWI01000001">
    <property type="protein sequence ID" value="PDW05022.1"/>
    <property type="molecule type" value="Genomic_DNA"/>
</dbReference>
<name>A0A2A6RPN4_9CHLR</name>
<dbReference type="Pfam" id="PF12146">
    <property type="entry name" value="Hydrolase_4"/>
    <property type="match status" value="1"/>
</dbReference>
<evidence type="ECO:0000259" key="2">
    <source>
        <dbReference type="Pfam" id="PF12146"/>
    </source>
</evidence>
<keyword evidence="4" id="KW-1185">Reference proteome</keyword>
<dbReference type="Proteomes" id="UP000220527">
    <property type="component" value="Unassembled WGS sequence"/>
</dbReference>
<reference evidence="4" key="1">
    <citation type="submission" date="2017-08" db="EMBL/GenBank/DDBJ databases">
        <authorList>
            <person name="Grouzdev D.S."/>
            <person name="Gaisin V.A."/>
            <person name="Rysina M.S."/>
            <person name="Gorlenko V.M."/>
        </authorList>
    </citation>
    <scope>NUCLEOTIDE SEQUENCE [LARGE SCALE GENOMIC DNA]</scope>
    <source>
        <strain evidence="4">Kir15-3F</strain>
    </source>
</reference>
<dbReference type="InterPro" id="IPR022742">
    <property type="entry name" value="Hydrolase_4"/>
</dbReference>
<evidence type="ECO:0000313" key="4">
    <source>
        <dbReference type="Proteomes" id="UP000220527"/>
    </source>
</evidence>